<name>A0ABR3XJL5_9PEZI</name>
<comment type="caution">
    <text evidence="2">The sequence shown here is derived from an EMBL/GenBank/DDBJ whole genome shotgun (WGS) entry which is preliminary data.</text>
</comment>
<feature type="compositionally biased region" description="Acidic residues" evidence="1">
    <location>
        <begin position="44"/>
        <end position="60"/>
    </location>
</feature>
<evidence type="ECO:0000256" key="1">
    <source>
        <dbReference type="SAM" id="MobiDB-lite"/>
    </source>
</evidence>
<evidence type="ECO:0000313" key="2">
    <source>
        <dbReference type="EMBL" id="KAL1875818.1"/>
    </source>
</evidence>
<feature type="region of interest" description="Disordered" evidence="1">
    <location>
        <begin position="195"/>
        <end position="245"/>
    </location>
</feature>
<reference evidence="2 3" key="1">
    <citation type="journal article" date="2024" name="IMA Fungus">
        <title>IMA Genome - F19 : A genome assembly and annotation guide to empower mycologists, including annotated draft genome sequences of Ceratocystis pirilliformis, Diaporthe australafricana, Fusarium ophioides, Paecilomyces lecythidis, and Sporothrix stenoceras.</title>
        <authorList>
            <person name="Aylward J."/>
            <person name="Wilson A.M."/>
            <person name="Visagie C.M."/>
            <person name="Spraker J."/>
            <person name="Barnes I."/>
            <person name="Buitendag C."/>
            <person name="Ceriani C."/>
            <person name="Del Mar Angel L."/>
            <person name="du Plessis D."/>
            <person name="Fuchs T."/>
            <person name="Gasser K."/>
            <person name="Kramer D."/>
            <person name="Li W."/>
            <person name="Munsamy K."/>
            <person name="Piso A."/>
            <person name="Price J.L."/>
            <person name="Sonnekus B."/>
            <person name="Thomas C."/>
            <person name="van der Nest A."/>
            <person name="van Dijk A."/>
            <person name="van Heerden A."/>
            <person name="van Vuuren N."/>
            <person name="Yilmaz N."/>
            <person name="Duong T.A."/>
            <person name="van der Merwe N.A."/>
            <person name="Wingfield M.J."/>
            <person name="Wingfield B.D."/>
        </authorList>
    </citation>
    <scope>NUCLEOTIDE SEQUENCE [LARGE SCALE GENOMIC DNA]</scope>
    <source>
        <strain evidence="2 3">CMW 18300</strain>
    </source>
</reference>
<organism evidence="2 3">
    <name type="scientific">Diaporthe australafricana</name>
    <dbReference type="NCBI Taxonomy" id="127596"/>
    <lineage>
        <taxon>Eukaryota</taxon>
        <taxon>Fungi</taxon>
        <taxon>Dikarya</taxon>
        <taxon>Ascomycota</taxon>
        <taxon>Pezizomycotina</taxon>
        <taxon>Sordariomycetes</taxon>
        <taxon>Sordariomycetidae</taxon>
        <taxon>Diaporthales</taxon>
        <taxon>Diaporthaceae</taxon>
        <taxon>Diaporthe</taxon>
    </lineage>
</organism>
<evidence type="ECO:0000313" key="3">
    <source>
        <dbReference type="Proteomes" id="UP001583177"/>
    </source>
</evidence>
<gene>
    <name evidence="2" type="ORF">Daus18300_003009</name>
</gene>
<feature type="compositionally biased region" description="Basic and acidic residues" evidence="1">
    <location>
        <begin position="236"/>
        <end position="245"/>
    </location>
</feature>
<dbReference type="EMBL" id="JAWRVE010000018">
    <property type="protein sequence ID" value="KAL1875818.1"/>
    <property type="molecule type" value="Genomic_DNA"/>
</dbReference>
<proteinExistence type="predicted"/>
<dbReference type="Proteomes" id="UP001583177">
    <property type="component" value="Unassembled WGS sequence"/>
</dbReference>
<feature type="region of interest" description="Disordered" evidence="1">
    <location>
        <begin position="41"/>
        <end position="130"/>
    </location>
</feature>
<feature type="compositionally biased region" description="Basic and acidic residues" evidence="1">
    <location>
        <begin position="195"/>
        <end position="224"/>
    </location>
</feature>
<sequence>MYESHVGGHLEQLALFALPRDQADQYELSIVDYRAYEGASDSGELSEVDSENLSEWDIEDFGGPTNDSDIVGETRTEEPHRVQPSDYGPLDPATTEIDATIEDGQSQKRRGDEDIVDNNWPPNDDHPARKYTDDQSYLRGWRELGAISFGIKSGRRCRFVDCDRKHVYDIIEGAMSVGERRRNMKYDDKEMRNMEYDNKEEMRSMKHDAGKETSMKYNDEDMKSKSQSSAGKHVKRAGERRKTIE</sequence>
<keyword evidence="3" id="KW-1185">Reference proteome</keyword>
<feature type="compositionally biased region" description="Basic and acidic residues" evidence="1">
    <location>
        <begin position="72"/>
        <end position="83"/>
    </location>
</feature>
<protein>
    <submittedName>
        <fullName evidence="2">Uncharacterized protein</fullName>
    </submittedName>
</protein>
<accession>A0ABR3XJL5</accession>